<sequence length="60" mass="6779">MENDRLDLVWGAANIAAILGRSRQQAYNMLSKGELPAKKIGDRWVARRSDLERFFTEAAA</sequence>
<organism evidence="2 3">
    <name type="scientific">Martelella alba</name>
    <dbReference type="NCBI Taxonomy" id="2590451"/>
    <lineage>
        <taxon>Bacteria</taxon>
        <taxon>Pseudomonadati</taxon>
        <taxon>Pseudomonadota</taxon>
        <taxon>Alphaproteobacteria</taxon>
        <taxon>Hyphomicrobiales</taxon>
        <taxon>Aurantimonadaceae</taxon>
        <taxon>Martelella</taxon>
    </lineage>
</organism>
<accession>A0A506UCD0</accession>
<dbReference type="InterPro" id="IPR041657">
    <property type="entry name" value="HTH_17"/>
</dbReference>
<dbReference type="Proteomes" id="UP000318801">
    <property type="component" value="Unassembled WGS sequence"/>
</dbReference>
<gene>
    <name evidence="2" type="ORF">FJU08_11610</name>
</gene>
<reference evidence="2 3" key="1">
    <citation type="submission" date="2019-06" db="EMBL/GenBank/DDBJ databases">
        <authorList>
            <person name="Li M."/>
        </authorList>
    </citation>
    <scope>NUCLEOTIDE SEQUENCE [LARGE SCALE GENOMIC DNA]</scope>
    <source>
        <strain evidence="2 3">BGMRC2036</strain>
    </source>
</reference>
<feature type="domain" description="Helix-turn-helix" evidence="1">
    <location>
        <begin position="15"/>
        <end position="57"/>
    </location>
</feature>
<evidence type="ECO:0000313" key="2">
    <source>
        <dbReference type="EMBL" id="TPW30319.1"/>
    </source>
</evidence>
<name>A0A506UCD0_9HYPH</name>
<proteinExistence type="predicted"/>
<dbReference type="OrthoDB" id="8283535at2"/>
<comment type="caution">
    <text evidence="2">The sequence shown here is derived from an EMBL/GenBank/DDBJ whole genome shotgun (WGS) entry which is preliminary data.</text>
</comment>
<dbReference type="AlphaFoldDB" id="A0A506UCD0"/>
<evidence type="ECO:0000259" key="1">
    <source>
        <dbReference type="Pfam" id="PF12728"/>
    </source>
</evidence>
<evidence type="ECO:0000313" key="3">
    <source>
        <dbReference type="Proteomes" id="UP000318801"/>
    </source>
</evidence>
<protein>
    <submittedName>
        <fullName evidence="2">Helix-turn-helix domain-containing protein</fullName>
    </submittedName>
</protein>
<keyword evidence="3" id="KW-1185">Reference proteome</keyword>
<dbReference type="EMBL" id="VHLG01000006">
    <property type="protein sequence ID" value="TPW30319.1"/>
    <property type="molecule type" value="Genomic_DNA"/>
</dbReference>
<dbReference type="Pfam" id="PF12728">
    <property type="entry name" value="HTH_17"/>
    <property type="match status" value="1"/>
</dbReference>
<dbReference type="RefSeq" id="WP_141149183.1">
    <property type="nucleotide sequence ID" value="NZ_VHLG01000006.1"/>
</dbReference>